<dbReference type="CDD" id="cd17913">
    <property type="entry name" value="DEXQc_Suv3"/>
    <property type="match status" value="1"/>
</dbReference>
<dbReference type="InterPro" id="IPR027417">
    <property type="entry name" value="P-loop_NTPase"/>
</dbReference>
<evidence type="ECO:0000256" key="2">
    <source>
        <dbReference type="ARBA" id="ARBA00001946"/>
    </source>
</evidence>
<comment type="catalytic activity">
    <reaction evidence="11">
        <text>ATP + H2O = ADP + phosphate + H(+)</text>
        <dbReference type="Rhea" id="RHEA:13065"/>
        <dbReference type="ChEBI" id="CHEBI:15377"/>
        <dbReference type="ChEBI" id="CHEBI:15378"/>
        <dbReference type="ChEBI" id="CHEBI:30616"/>
        <dbReference type="ChEBI" id="CHEBI:43474"/>
        <dbReference type="ChEBI" id="CHEBI:456216"/>
        <dbReference type="EC" id="3.6.4.13"/>
    </reaction>
</comment>
<comment type="subcellular location">
    <subcellularLocation>
        <location evidence="3">Mitochondrion</location>
    </subcellularLocation>
</comment>
<dbReference type="Gene3D" id="1.20.272.40">
    <property type="match status" value="1"/>
</dbReference>
<evidence type="ECO:0000256" key="13">
    <source>
        <dbReference type="SAM" id="MobiDB-lite"/>
    </source>
</evidence>
<feature type="region of interest" description="Disordered" evidence="13">
    <location>
        <begin position="104"/>
        <end position="133"/>
    </location>
</feature>
<gene>
    <name evidence="15" type="ORF">BHE90_014808</name>
</gene>
<dbReference type="InterPro" id="IPR055206">
    <property type="entry name" value="DEXQc_SUV3"/>
</dbReference>
<dbReference type="Pfam" id="PF22527">
    <property type="entry name" value="DEXQc_Suv3"/>
    <property type="match status" value="1"/>
</dbReference>
<keyword evidence="5" id="KW-0547">Nucleotide-binding</keyword>
<keyword evidence="10" id="KW-0496">Mitochondrion</keyword>
<dbReference type="GO" id="GO:0003724">
    <property type="term" value="F:RNA helicase activity"/>
    <property type="evidence" value="ECO:0007669"/>
    <property type="project" value="UniProtKB-EC"/>
</dbReference>
<comment type="cofactor">
    <cofactor evidence="1">
        <name>Mn(2+)</name>
        <dbReference type="ChEBI" id="CHEBI:29035"/>
    </cofactor>
</comment>
<dbReference type="FunFam" id="3.40.50.300:FF:001549">
    <property type="entry name" value="SUV3p ATP-dependent RNA helicase"/>
    <property type="match status" value="1"/>
</dbReference>
<dbReference type="Proteomes" id="UP000287124">
    <property type="component" value="Unassembled WGS sequence"/>
</dbReference>
<evidence type="ECO:0000256" key="8">
    <source>
        <dbReference type="ARBA" id="ARBA00022840"/>
    </source>
</evidence>
<dbReference type="CDD" id="cd18805">
    <property type="entry name" value="SF2_C_suv3"/>
    <property type="match status" value="1"/>
</dbReference>
<reference evidence="15 16" key="1">
    <citation type="submission" date="2017-06" db="EMBL/GenBank/DDBJ databases">
        <title>Comparative genomic analysis of Ambrosia Fusariam Clade fungi.</title>
        <authorList>
            <person name="Stajich J.E."/>
            <person name="Carrillo J."/>
            <person name="Kijimoto T."/>
            <person name="Eskalen A."/>
            <person name="O'Donnell K."/>
            <person name="Kasson M."/>
        </authorList>
    </citation>
    <scope>NUCLEOTIDE SEQUENCE [LARGE SCALE GENOMIC DNA]</scope>
    <source>
        <strain evidence="15 16">UCR1854</strain>
    </source>
</reference>
<keyword evidence="6" id="KW-0378">Hydrolase</keyword>
<dbReference type="PROSITE" id="PS51194">
    <property type="entry name" value="HELICASE_CTER"/>
    <property type="match status" value="1"/>
</dbReference>
<comment type="caution">
    <text evidence="15">The sequence shown here is derived from an EMBL/GenBank/DDBJ whole genome shotgun (WGS) entry which is preliminary data.</text>
</comment>
<dbReference type="InterPro" id="IPR050699">
    <property type="entry name" value="RNA-DNA_Helicase"/>
</dbReference>
<dbReference type="Gene3D" id="3.40.50.300">
    <property type="entry name" value="P-loop containing nucleotide triphosphate hydrolases"/>
    <property type="match status" value="2"/>
</dbReference>
<dbReference type="PANTHER" id="PTHR12131">
    <property type="entry name" value="ATP-DEPENDENT RNA AND DNA HELICASE"/>
    <property type="match status" value="1"/>
</dbReference>
<dbReference type="Pfam" id="PF00271">
    <property type="entry name" value="Helicase_C"/>
    <property type="match status" value="1"/>
</dbReference>
<keyword evidence="8" id="KW-0067">ATP-binding</keyword>
<dbReference type="EMBL" id="MIKF01000424">
    <property type="protein sequence ID" value="RTE70796.1"/>
    <property type="molecule type" value="Genomic_DNA"/>
</dbReference>
<dbReference type="GO" id="GO:0016787">
    <property type="term" value="F:hydrolase activity"/>
    <property type="evidence" value="ECO:0007669"/>
    <property type="project" value="UniProtKB-KW"/>
</dbReference>
<dbReference type="Pfam" id="PF18147">
    <property type="entry name" value="Suv3_C_1"/>
    <property type="match status" value="1"/>
</dbReference>
<dbReference type="GO" id="GO:0005524">
    <property type="term" value="F:ATP binding"/>
    <property type="evidence" value="ECO:0007669"/>
    <property type="project" value="UniProtKB-KW"/>
</dbReference>
<dbReference type="InterPro" id="IPR018247">
    <property type="entry name" value="EF_Hand_1_Ca_BS"/>
</dbReference>
<feature type="domain" description="Helicase C-terminal" evidence="14">
    <location>
        <begin position="416"/>
        <end position="575"/>
    </location>
</feature>
<evidence type="ECO:0000256" key="5">
    <source>
        <dbReference type="ARBA" id="ARBA00022741"/>
    </source>
</evidence>
<evidence type="ECO:0000256" key="11">
    <source>
        <dbReference type="ARBA" id="ARBA00047984"/>
    </source>
</evidence>
<protein>
    <recommendedName>
        <fullName evidence="12">ATP-dependent RNA helicase SUV3, mitochondrial</fullName>
        <ecNumber evidence="4">3.6.4.13</ecNumber>
    </recommendedName>
</protein>
<dbReference type="SUPFAM" id="SSF52540">
    <property type="entry name" value="P-loop containing nucleoside triphosphate hydrolases"/>
    <property type="match status" value="1"/>
</dbReference>
<dbReference type="GO" id="GO:0000965">
    <property type="term" value="P:mitochondrial RNA 3'-end processing"/>
    <property type="evidence" value="ECO:0007669"/>
    <property type="project" value="TreeGrafter"/>
</dbReference>
<evidence type="ECO:0000313" key="15">
    <source>
        <dbReference type="EMBL" id="RTE70796.1"/>
    </source>
</evidence>
<dbReference type="AlphaFoldDB" id="A0A430L4Y8"/>
<dbReference type="EC" id="3.6.4.13" evidence="4"/>
<evidence type="ECO:0000256" key="1">
    <source>
        <dbReference type="ARBA" id="ARBA00001936"/>
    </source>
</evidence>
<dbReference type="PROSITE" id="PS00018">
    <property type="entry name" value="EF_HAND_1"/>
    <property type="match status" value="1"/>
</dbReference>
<organism evidence="15 16">
    <name type="scientific">Fusarium euwallaceae</name>
    <dbReference type="NCBI Taxonomy" id="1147111"/>
    <lineage>
        <taxon>Eukaryota</taxon>
        <taxon>Fungi</taxon>
        <taxon>Dikarya</taxon>
        <taxon>Ascomycota</taxon>
        <taxon>Pezizomycotina</taxon>
        <taxon>Sordariomycetes</taxon>
        <taxon>Hypocreomycetidae</taxon>
        <taxon>Hypocreales</taxon>
        <taxon>Nectriaceae</taxon>
        <taxon>Fusarium</taxon>
        <taxon>Fusarium solani species complex</taxon>
    </lineage>
</organism>
<dbReference type="InterPro" id="IPR044774">
    <property type="entry name" value="Suv3_DEXQc"/>
</dbReference>
<evidence type="ECO:0000256" key="12">
    <source>
        <dbReference type="ARBA" id="ARBA00071444"/>
    </source>
</evidence>
<feature type="compositionally biased region" description="Basic and acidic residues" evidence="13">
    <location>
        <begin position="796"/>
        <end position="806"/>
    </location>
</feature>
<dbReference type="GO" id="GO:0045025">
    <property type="term" value="C:mitochondrial degradosome"/>
    <property type="evidence" value="ECO:0007669"/>
    <property type="project" value="TreeGrafter"/>
</dbReference>
<keyword evidence="7" id="KW-0347">Helicase</keyword>
<comment type="cofactor">
    <cofactor evidence="2">
        <name>Mg(2+)</name>
        <dbReference type="ChEBI" id="CHEBI:18420"/>
    </cofactor>
</comment>
<dbReference type="SMART" id="SM00490">
    <property type="entry name" value="HELICc"/>
    <property type="match status" value="1"/>
</dbReference>
<evidence type="ECO:0000256" key="10">
    <source>
        <dbReference type="ARBA" id="ARBA00023128"/>
    </source>
</evidence>
<evidence type="ECO:0000256" key="6">
    <source>
        <dbReference type="ARBA" id="ARBA00022801"/>
    </source>
</evidence>
<evidence type="ECO:0000256" key="7">
    <source>
        <dbReference type="ARBA" id="ARBA00022806"/>
    </source>
</evidence>
<dbReference type="FunFam" id="3.40.50.300:FF:000269">
    <property type="entry name" value="ATP-dependent RNA helicase SUPV3L1, mitochondrial"/>
    <property type="match status" value="1"/>
</dbReference>
<dbReference type="Gene3D" id="1.20.58.1080">
    <property type="match status" value="1"/>
</dbReference>
<dbReference type="Pfam" id="PF12513">
    <property type="entry name" value="SUV3_C"/>
    <property type="match status" value="1"/>
</dbReference>
<dbReference type="InterPro" id="IPR041082">
    <property type="entry name" value="Suv3_C_1"/>
</dbReference>
<proteinExistence type="predicted"/>
<dbReference type="PANTHER" id="PTHR12131:SF1">
    <property type="entry name" value="ATP-DEPENDENT RNA HELICASE SUPV3L1, MITOCHONDRIAL-RELATED"/>
    <property type="match status" value="1"/>
</dbReference>
<evidence type="ECO:0000259" key="14">
    <source>
        <dbReference type="PROSITE" id="PS51194"/>
    </source>
</evidence>
<accession>A0A430L4Y8</accession>
<evidence type="ECO:0000256" key="4">
    <source>
        <dbReference type="ARBA" id="ARBA00012552"/>
    </source>
</evidence>
<keyword evidence="16" id="KW-1185">Reference proteome</keyword>
<keyword evidence="9" id="KW-0809">Transit peptide</keyword>
<feature type="compositionally biased region" description="Basic and acidic residues" evidence="13">
    <location>
        <begin position="776"/>
        <end position="786"/>
    </location>
</feature>
<evidence type="ECO:0000256" key="3">
    <source>
        <dbReference type="ARBA" id="ARBA00004173"/>
    </source>
</evidence>
<evidence type="ECO:0000313" key="16">
    <source>
        <dbReference type="Proteomes" id="UP000287124"/>
    </source>
</evidence>
<dbReference type="InterPro" id="IPR022192">
    <property type="entry name" value="SUV3_C"/>
</dbReference>
<name>A0A430L4Y8_9HYPO</name>
<feature type="region of interest" description="Disordered" evidence="13">
    <location>
        <begin position="776"/>
        <end position="816"/>
    </location>
</feature>
<sequence length="816" mass="92144">MANFVASARSDELNASPGNFPVLLSREHVWIIRQAVVMRFPLRPGVVRPPLCHIATTRRSLSTTLRLWDEATTKTKFEPPKKPPMSRGKLKALLAASVDPFHKGRFKGGRPSQTNHGKGYKPRVKWESNKQGTGRHSMFRSTVFNRFQGVLKKFSGSDVSVAGVGEDELDKQAALFMDVLEKAFAMAEQNITQRDRNPLFWNLRDAFILKDVKGLSNELQYSFQSFLIRQRFSKGLEESHKRLLDFRFPYEWFPATRTMQRTIHVHVGPTNSGKTYRALKALENSKRGVYAGPLRLLANEVYQRLLAKGLPCALMTGEEVRIPTDTDTYFTSCTVEMIPVNEPYDVAVIDEIQMIADPDRGSGWTTALLGVMAKEVHLCGEERTVKLIQSICASIGDECIVHRYERLSPLETMSKAIDEDYNRLEKGDAIVAFSRMNLHALKTTIEKHTGRRCAIIYGSLPPEVRVQQAALFNDPNNDYDFIVASDAIGMGLNLEIRRVILDSVTKFDGNQNRHLTHPELKQIGGRAGRYRTARQATEADTEAGEEQKVGYVTTMARQDLKNVHRAFKAKVEDIEAAFIMPPAAAVERFSTYFPKDTPLSFILMRIRELASVSKNFRLGISADKLEIADAIQDIPLTIYDRLTLCNLPVAQRAEGAMGVLRALATVISQSGRGDLLSIKEIPLESLDIDLKNFPGTPIDYLHKLESLHVAINQYVWLSYRFSGMFRDQALAFHVRSLVEEKLVDTLERLDFTQSDLQNIRQTRRLMAESQKLSRKALREGELKNVEQETDDPPLDQDEHWEPHQTSEEVAATASAP</sequence>
<dbReference type="InterPro" id="IPR001650">
    <property type="entry name" value="Helicase_C-like"/>
</dbReference>
<evidence type="ECO:0000256" key="9">
    <source>
        <dbReference type="ARBA" id="ARBA00022946"/>
    </source>
</evidence>